<organism evidence="4 5">
    <name type="scientific">Athelia psychrophila</name>
    <dbReference type="NCBI Taxonomy" id="1759441"/>
    <lineage>
        <taxon>Eukaryota</taxon>
        <taxon>Fungi</taxon>
        <taxon>Dikarya</taxon>
        <taxon>Basidiomycota</taxon>
        <taxon>Agaricomycotina</taxon>
        <taxon>Agaricomycetes</taxon>
        <taxon>Agaricomycetidae</taxon>
        <taxon>Atheliales</taxon>
        <taxon>Atheliaceae</taxon>
        <taxon>Athelia</taxon>
    </lineage>
</organism>
<evidence type="ECO:0000256" key="2">
    <source>
        <dbReference type="SAM" id="SignalP"/>
    </source>
</evidence>
<evidence type="ECO:0000313" key="5">
    <source>
        <dbReference type="Proteomes" id="UP000076532"/>
    </source>
</evidence>
<dbReference type="Pfam" id="PF17829">
    <property type="entry name" value="GH115_C"/>
    <property type="match status" value="1"/>
</dbReference>
<dbReference type="InterPro" id="IPR029018">
    <property type="entry name" value="Hex-like_dom2"/>
</dbReference>
<dbReference type="Pfam" id="PF15979">
    <property type="entry name" value="Glyco_hydro_115"/>
    <property type="match status" value="1"/>
</dbReference>
<feature type="domain" description="Gylcosyl hydrolase 115 C-terminal" evidence="3">
    <location>
        <begin position="820"/>
        <end position="997"/>
    </location>
</feature>
<dbReference type="Gene3D" id="3.30.379.10">
    <property type="entry name" value="Chitobiase/beta-hexosaminidase domain 2-like"/>
    <property type="match status" value="1"/>
</dbReference>
<dbReference type="Gene3D" id="1.20.58.2150">
    <property type="match status" value="1"/>
</dbReference>
<sequence>MLRLLSPIWPLAVVFLIGYVHAIGQQSCVSFESLPASFSLVNDGDVAPVFISSDDWPGVQKAAADFASDVHKVTGVTPKLSNTTFATLKSSTPPVIIGTLGKSSLISQIVEHAKLDVTSISGQWESFMSLKVVDPVPGLAEAYVIIGSDKRGTIFALYDHSEQIGVSPWYWWADVPVTRHRNLFLSVSGCQHGPPTVQYRGIFLNDEQPALQNWAMEKFTNGTGSALLNSPFNHLFYTKLFELLLRLKANYLWPAQWSSAFNVDDPLNPLLADWYGIVMGTSHEEPMMRSIPSEWGLFGVGPWDYNSNAQNIYNFWVNGTERAKPYESMFTIGMRGNGDLPLSVGTDIDLLEQVVSDQRQILSDVFNGTNVTTIPQMWALYKEVEGYYQDGMRVPDDVCLLWSDDNWGNVRRYPIESERNRTGGAGVYYHYDYVGTPRDYKWITPEFTLMQLMQTYEQMSLAVDRNATRIWVVNVGDLKPYELNTEFFITLGWNATRWSPFNLNTFVSAWAQREFDLDSSDSAVVSDIIANVTQWNARCKPELLNGTTYSLTDYREAEAILSGWAALSAASTLIYNKLPADTQSAFFELVQHPALASSNLGNMWVSQGLNNLRASQARLSTNALADKVESLFAEDWELENNYHTILDGKIRDIMMDQTHVMYYYWQQPMTNTMPSISRVQPKKQALPGPMRVSPEGTLGSWPGDNPNQCAQGYNCPEPTVYLDKYTPLQQRYFDIGAGGPYPFTFAAASNASWLKLTPSKGSISPTNTEIRVEASVDWSKITGTQQATINFTATAPGQPLQLTQAYFVANHTIINMRWPGFVEGDGGISIEAAHATRNTSVSGVAWTELPGYGKTLSGVTPWPRTGNSGNNFTIGSGPSLEYDFFNFNTADGSNVNITVLVSPSFNANGDDQPLAFAVQVDSQTPQRLQPMAVAAPGATPAGWEDFVASSIVPVNLTAAAAPGAHKLKIWMIEPAVVIQKIVINTGNVRPSYLGPPESILL</sequence>
<dbReference type="PANTHER" id="PTHR37842">
    <property type="match status" value="1"/>
</dbReference>
<feature type="chain" id="PRO_5007869185" evidence="2">
    <location>
        <begin position="23"/>
        <end position="1001"/>
    </location>
</feature>
<keyword evidence="2" id="KW-0732">Signal</keyword>
<keyword evidence="1 4" id="KW-0378">Hydrolase</keyword>
<dbReference type="PANTHER" id="PTHR37842:SF2">
    <property type="entry name" value="GYLCOSYL HYDROLASE 115 C-TERMINAL DOMAIN-CONTAINING PROTEIN"/>
    <property type="match status" value="1"/>
</dbReference>
<keyword evidence="5" id="KW-1185">Reference proteome</keyword>
<evidence type="ECO:0000256" key="1">
    <source>
        <dbReference type="ARBA" id="ARBA00022801"/>
    </source>
</evidence>
<dbReference type="Gene3D" id="3.20.20.520">
    <property type="entry name" value="Glycosyl hydrolase family 115"/>
    <property type="match status" value="1"/>
</dbReference>
<dbReference type="InterPro" id="IPR041437">
    <property type="entry name" value="GH115_C"/>
</dbReference>
<dbReference type="EMBL" id="KV417713">
    <property type="protein sequence ID" value="KZP08812.1"/>
    <property type="molecule type" value="Genomic_DNA"/>
</dbReference>
<feature type="signal peptide" evidence="2">
    <location>
        <begin position="1"/>
        <end position="22"/>
    </location>
</feature>
<gene>
    <name evidence="4" type="ORF">FIBSPDRAFT_839871</name>
</gene>
<dbReference type="Proteomes" id="UP000076532">
    <property type="component" value="Unassembled WGS sequence"/>
</dbReference>
<dbReference type="Gene3D" id="2.60.120.1620">
    <property type="match status" value="1"/>
</dbReference>
<protein>
    <submittedName>
        <fullName evidence="4">Glycoside hydrolase family 115 protein</fullName>
    </submittedName>
</protein>
<dbReference type="InterPro" id="IPR042301">
    <property type="entry name" value="GH115_sf"/>
</dbReference>
<evidence type="ECO:0000313" key="4">
    <source>
        <dbReference type="EMBL" id="KZP08812.1"/>
    </source>
</evidence>
<dbReference type="OrthoDB" id="4849794at2759"/>
<proteinExistence type="predicted"/>
<evidence type="ECO:0000259" key="3">
    <source>
        <dbReference type="Pfam" id="PF17829"/>
    </source>
</evidence>
<dbReference type="GO" id="GO:0016787">
    <property type="term" value="F:hydrolase activity"/>
    <property type="evidence" value="ECO:0007669"/>
    <property type="project" value="UniProtKB-KW"/>
</dbReference>
<accession>A0A165XR89</accession>
<dbReference type="STRING" id="436010.A0A165XR89"/>
<dbReference type="AlphaFoldDB" id="A0A165XR89"/>
<name>A0A165XR89_9AGAM</name>
<dbReference type="InterPro" id="IPR031924">
    <property type="entry name" value="GH115"/>
</dbReference>
<reference evidence="4 5" key="1">
    <citation type="journal article" date="2016" name="Mol. Biol. Evol.">
        <title>Comparative Genomics of Early-Diverging Mushroom-Forming Fungi Provides Insights into the Origins of Lignocellulose Decay Capabilities.</title>
        <authorList>
            <person name="Nagy L.G."/>
            <person name="Riley R."/>
            <person name="Tritt A."/>
            <person name="Adam C."/>
            <person name="Daum C."/>
            <person name="Floudas D."/>
            <person name="Sun H."/>
            <person name="Yadav J.S."/>
            <person name="Pangilinan J."/>
            <person name="Larsson K.H."/>
            <person name="Matsuura K."/>
            <person name="Barry K."/>
            <person name="Labutti K."/>
            <person name="Kuo R."/>
            <person name="Ohm R.A."/>
            <person name="Bhattacharya S.S."/>
            <person name="Shirouzu T."/>
            <person name="Yoshinaga Y."/>
            <person name="Martin F.M."/>
            <person name="Grigoriev I.V."/>
            <person name="Hibbett D.S."/>
        </authorList>
    </citation>
    <scope>NUCLEOTIDE SEQUENCE [LARGE SCALE GENOMIC DNA]</scope>
    <source>
        <strain evidence="4 5">CBS 109695</strain>
    </source>
</reference>